<dbReference type="PROSITE" id="PS00463">
    <property type="entry name" value="ZN2_CY6_FUNGAL_1"/>
    <property type="match status" value="1"/>
</dbReference>
<dbReference type="SMART" id="SM00066">
    <property type="entry name" value="GAL4"/>
    <property type="match status" value="1"/>
</dbReference>
<dbReference type="PRINTS" id="PR00755">
    <property type="entry name" value="AFLATOXINBRP"/>
</dbReference>
<evidence type="ECO:0000256" key="3">
    <source>
        <dbReference type="ARBA" id="ARBA00023125"/>
    </source>
</evidence>
<dbReference type="Gene3D" id="4.10.240.10">
    <property type="entry name" value="Zn(2)-C6 fungal-type DNA-binding domain"/>
    <property type="match status" value="1"/>
</dbReference>
<evidence type="ECO:0000313" key="9">
    <source>
        <dbReference type="Proteomes" id="UP001310594"/>
    </source>
</evidence>
<dbReference type="GO" id="GO:0008270">
    <property type="term" value="F:zinc ion binding"/>
    <property type="evidence" value="ECO:0007669"/>
    <property type="project" value="InterPro"/>
</dbReference>
<keyword evidence="1" id="KW-0479">Metal-binding</keyword>
<feature type="region of interest" description="Disordered" evidence="6">
    <location>
        <begin position="63"/>
        <end position="124"/>
    </location>
</feature>
<feature type="region of interest" description="Disordered" evidence="6">
    <location>
        <begin position="1"/>
        <end position="22"/>
    </location>
</feature>
<feature type="compositionally biased region" description="Low complexity" evidence="6">
    <location>
        <begin position="291"/>
        <end position="302"/>
    </location>
</feature>
<reference evidence="8" key="1">
    <citation type="submission" date="2023-08" db="EMBL/GenBank/DDBJ databases">
        <title>Black Yeasts Isolated from many extreme environments.</title>
        <authorList>
            <person name="Coleine C."/>
            <person name="Stajich J.E."/>
            <person name="Selbmann L."/>
        </authorList>
    </citation>
    <scope>NUCLEOTIDE SEQUENCE</scope>
    <source>
        <strain evidence="8">CCFEE 5810</strain>
    </source>
</reference>
<dbReference type="PANTHER" id="PTHR31069">
    <property type="entry name" value="OLEATE-ACTIVATED TRANSCRIPTION FACTOR 1-RELATED"/>
    <property type="match status" value="1"/>
</dbReference>
<feature type="domain" description="Zn(2)-C6 fungal-type" evidence="7">
    <location>
        <begin position="30"/>
        <end position="60"/>
    </location>
</feature>
<evidence type="ECO:0000256" key="2">
    <source>
        <dbReference type="ARBA" id="ARBA00023015"/>
    </source>
</evidence>
<feature type="compositionally biased region" description="Polar residues" evidence="6">
    <location>
        <begin position="303"/>
        <end position="312"/>
    </location>
</feature>
<keyword evidence="5" id="KW-0539">Nucleus</keyword>
<dbReference type="PANTHER" id="PTHR31069:SF31">
    <property type="entry name" value="MONODICTYPHENONE CLUSTER TRANSCRIPTION FACTOR-RELATED"/>
    <property type="match status" value="1"/>
</dbReference>
<dbReference type="EMBL" id="JAVRQU010000025">
    <property type="protein sequence ID" value="KAK5690393.1"/>
    <property type="molecule type" value="Genomic_DNA"/>
</dbReference>
<accession>A0AAN7ZQI5</accession>
<evidence type="ECO:0000256" key="4">
    <source>
        <dbReference type="ARBA" id="ARBA00023163"/>
    </source>
</evidence>
<protein>
    <recommendedName>
        <fullName evidence="7">Zn(2)-C6 fungal-type domain-containing protein</fullName>
    </recommendedName>
</protein>
<feature type="compositionally biased region" description="Polar residues" evidence="6">
    <location>
        <begin position="241"/>
        <end position="251"/>
    </location>
</feature>
<dbReference type="InterPro" id="IPR036864">
    <property type="entry name" value="Zn2-C6_fun-type_DNA-bd_sf"/>
</dbReference>
<organism evidence="8 9">
    <name type="scientific">Elasticomyces elasticus</name>
    <dbReference type="NCBI Taxonomy" id="574655"/>
    <lineage>
        <taxon>Eukaryota</taxon>
        <taxon>Fungi</taxon>
        <taxon>Dikarya</taxon>
        <taxon>Ascomycota</taxon>
        <taxon>Pezizomycotina</taxon>
        <taxon>Dothideomycetes</taxon>
        <taxon>Dothideomycetidae</taxon>
        <taxon>Mycosphaerellales</taxon>
        <taxon>Teratosphaeriaceae</taxon>
        <taxon>Elasticomyces</taxon>
    </lineage>
</organism>
<dbReference type="AlphaFoldDB" id="A0AAN7ZQI5"/>
<keyword evidence="2" id="KW-0805">Transcription regulation</keyword>
<evidence type="ECO:0000256" key="6">
    <source>
        <dbReference type="SAM" id="MobiDB-lite"/>
    </source>
</evidence>
<feature type="region of interest" description="Disordered" evidence="6">
    <location>
        <begin position="241"/>
        <end position="269"/>
    </location>
</feature>
<dbReference type="InterPro" id="IPR001138">
    <property type="entry name" value="Zn2Cys6_DnaBD"/>
</dbReference>
<sequence>MTTVPSSELNDPAQAGCETEDPTTTTLRNSCDKCATSKIRCTKEKPECSRCLKRNVACSYSVPRRSGRPALHGQQGATKKNTTRRKASLVTGTSTAGHSSTGSSTTTSRSPTTNSPTTPGRTTDLAWENLDWTTDVAMQATTNISSNGSPAMNGLSSSASQEVLCPSSFSQIFTSLLPAPRGPWTNVPAPTQVEMDELFNLGGLDHNNDFAALNMGGFPNDAGFAQSDFFAPFYTVDQQSQYNPSTLTRPNQPAFPLLPTPSDSSTSSGNLDSYVDLSSYFSGDPVAIGGSRMSGSSSRSSSALQNSPNLRPSGSCSCHGRALDLVGQPTPLQNHNNGLSNGRPSFESVIDLNNTATDAMSEILQCPCGKDAYLLIVLALATFKTLEWFDAAAADGEAGLVSAPNTSIGGGMVGRENPSRAAAQIVFSRLPSIHRVVRALSDQLLTLHGNANLDDVNTPQQHTSNTGGSGDDCFALSTLSSSLTNSLEGDLRKRTIDLAKRVIVRLR</sequence>
<keyword evidence="3" id="KW-0238">DNA-binding</keyword>
<dbReference type="InterPro" id="IPR013700">
    <property type="entry name" value="AflR"/>
</dbReference>
<keyword evidence="4" id="KW-0804">Transcription</keyword>
<dbReference type="CDD" id="cd00067">
    <property type="entry name" value="GAL4"/>
    <property type="match status" value="1"/>
</dbReference>
<dbReference type="Pfam" id="PF00172">
    <property type="entry name" value="Zn_clus"/>
    <property type="match status" value="1"/>
</dbReference>
<dbReference type="SUPFAM" id="SSF57701">
    <property type="entry name" value="Zn2/Cys6 DNA-binding domain"/>
    <property type="match status" value="1"/>
</dbReference>
<proteinExistence type="predicted"/>
<feature type="compositionally biased region" description="Low complexity" evidence="6">
    <location>
        <begin position="91"/>
        <end position="123"/>
    </location>
</feature>
<feature type="region of interest" description="Disordered" evidence="6">
    <location>
        <begin position="291"/>
        <end position="312"/>
    </location>
</feature>
<dbReference type="PROSITE" id="PS50048">
    <property type="entry name" value="ZN2_CY6_FUNGAL_2"/>
    <property type="match status" value="1"/>
</dbReference>
<comment type="caution">
    <text evidence="8">The sequence shown here is derived from an EMBL/GenBank/DDBJ whole genome shotgun (WGS) entry which is preliminary data.</text>
</comment>
<name>A0AAN7ZQI5_9PEZI</name>
<dbReference type="GO" id="GO:0003677">
    <property type="term" value="F:DNA binding"/>
    <property type="evidence" value="ECO:0007669"/>
    <property type="project" value="UniProtKB-KW"/>
</dbReference>
<evidence type="ECO:0000256" key="1">
    <source>
        <dbReference type="ARBA" id="ARBA00022723"/>
    </source>
</evidence>
<evidence type="ECO:0000259" key="7">
    <source>
        <dbReference type="PROSITE" id="PS50048"/>
    </source>
</evidence>
<evidence type="ECO:0000313" key="8">
    <source>
        <dbReference type="EMBL" id="KAK5690393.1"/>
    </source>
</evidence>
<dbReference type="GO" id="GO:0005634">
    <property type="term" value="C:nucleus"/>
    <property type="evidence" value="ECO:0007669"/>
    <property type="project" value="InterPro"/>
</dbReference>
<dbReference type="Pfam" id="PF08493">
    <property type="entry name" value="AflR"/>
    <property type="match status" value="1"/>
</dbReference>
<dbReference type="GO" id="GO:0000981">
    <property type="term" value="F:DNA-binding transcription factor activity, RNA polymerase II-specific"/>
    <property type="evidence" value="ECO:0007669"/>
    <property type="project" value="InterPro"/>
</dbReference>
<dbReference type="InterPro" id="IPR050675">
    <property type="entry name" value="OAF3"/>
</dbReference>
<gene>
    <name evidence="8" type="ORF">LTR97_012261</name>
</gene>
<feature type="compositionally biased region" description="Low complexity" evidence="6">
    <location>
        <begin position="260"/>
        <end position="269"/>
    </location>
</feature>
<dbReference type="GO" id="GO:0045122">
    <property type="term" value="P:aflatoxin biosynthetic process"/>
    <property type="evidence" value="ECO:0007669"/>
    <property type="project" value="InterPro"/>
</dbReference>
<dbReference type="Proteomes" id="UP001310594">
    <property type="component" value="Unassembled WGS sequence"/>
</dbReference>
<evidence type="ECO:0000256" key="5">
    <source>
        <dbReference type="ARBA" id="ARBA00023242"/>
    </source>
</evidence>